<reference evidence="1 2" key="1">
    <citation type="submission" date="2020-03" db="EMBL/GenBank/DDBJ databases">
        <authorList>
            <person name="Picone N."/>
        </authorList>
    </citation>
    <scope>NUCLEOTIDE SEQUENCE [LARGE SCALE GENOMIC DNA]</scope>
    <source>
        <strain evidence="1">NSCAC1</strain>
    </source>
</reference>
<evidence type="ECO:0000313" key="2">
    <source>
        <dbReference type="Proteomes" id="UP000516072"/>
    </source>
</evidence>
<dbReference type="EMBL" id="LR778175">
    <property type="protein sequence ID" value="CAB1277167.1"/>
    <property type="molecule type" value="Genomic_DNA"/>
</dbReference>
<protein>
    <recommendedName>
        <fullName evidence="3">Rho-binding antiterminator</fullName>
    </recommendedName>
</protein>
<evidence type="ECO:0000313" key="1">
    <source>
        <dbReference type="EMBL" id="CAB1277167.1"/>
    </source>
</evidence>
<dbReference type="InterPro" id="IPR023534">
    <property type="entry name" value="Rof/RNase_P-like"/>
</dbReference>
<dbReference type="InterPro" id="IPR038626">
    <property type="entry name" value="Rof-like_sf"/>
</dbReference>
<evidence type="ECO:0008006" key="3">
    <source>
        <dbReference type="Google" id="ProtNLM"/>
    </source>
</evidence>
<keyword evidence="2" id="KW-1185">Reference proteome</keyword>
<dbReference type="SUPFAM" id="SSF101744">
    <property type="entry name" value="Rof/RNase P subunit-like"/>
    <property type="match status" value="1"/>
</dbReference>
<dbReference type="AlphaFoldDB" id="A0A7G1QBC2"/>
<dbReference type="Proteomes" id="UP000516072">
    <property type="component" value="Chromosome"/>
</dbReference>
<gene>
    <name evidence="1" type="ORF">NSCAC_1535</name>
</gene>
<organism evidence="1 2">
    <name type="scientific">Candidatus Nitrosacidococcus tergens</name>
    <dbReference type="NCBI Taxonomy" id="553981"/>
    <lineage>
        <taxon>Bacteria</taxon>
        <taxon>Pseudomonadati</taxon>
        <taxon>Pseudomonadota</taxon>
        <taxon>Gammaproteobacteria</taxon>
        <taxon>Chromatiales</taxon>
        <taxon>Chromatiaceae</taxon>
        <taxon>Candidatus Nitrosacidococcus</taxon>
    </lineage>
</organism>
<dbReference type="KEGG" id="ntg:NSCAC_1535"/>
<dbReference type="Gene3D" id="2.30.30.400">
    <property type="entry name" value="Rof-like"/>
    <property type="match status" value="1"/>
</dbReference>
<accession>A0A7G1QBC2</accession>
<proteinExistence type="predicted"/>
<dbReference type="RefSeq" id="WP_197744199.1">
    <property type="nucleotide sequence ID" value="NZ_LR778175.1"/>
</dbReference>
<name>A0A7G1QBC2_9GAMM</name>
<sequence>MSNYIPINCDLHDRLEILATYGKFCSIIYQEKNGGCSEVNDKIVDIYTKNKEEFILLSSNQSIRLDRLITVDGQSYKE</sequence>